<sequence>MESTDVANSFRERRRELGLNQAEAAELAGVSERFLRSLEAGKPTVRLDKVLQVATTLGLTVEVRVRDGEH</sequence>
<dbReference type="GO" id="GO:0003677">
    <property type="term" value="F:DNA binding"/>
    <property type="evidence" value="ECO:0007669"/>
    <property type="project" value="InterPro"/>
</dbReference>
<proteinExistence type="predicted"/>
<dbReference type="NCBIfam" id="TIGR03070">
    <property type="entry name" value="couple_hipB"/>
    <property type="match status" value="1"/>
</dbReference>
<evidence type="ECO:0000313" key="3">
    <source>
        <dbReference type="Proteomes" id="UP000215896"/>
    </source>
</evidence>
<name>A0A255GMM3_9ACTN</name>
<accession>A0A255GMM3</accession>
<dbReference type="Proteomes" id="UP000215896">
    <property type="component" value="Unassembled WGS sequence"/>
</dbReference>
<keyword evidence="3" id="KW-1185">Reference proteome</keyword>
<reference evidence="2 3" key="1">
    <citation type="submission" date="2017-07" db="EMBL/GenBank/DDBJ databases">
        <title>Draft whole genome sequences of clinical Proprionibacteriaceae strains.</title>
        <authorList>
            <person name="Bernier A.-M."/>
            <person name="Bernard K."/>
            <person name="Domingo M.-C."/>
        </authorList>
    </citation>
    <scope>NUCLEOTIDE SEQUENCE [LARGE SCALE GENOMIC DNA]</scope>
    <source>
        <strain evidence="2 3">NML 030167</strain>
    </source>
</reference>
<dbReference type="OrthoDB" id="5521004at2"/>
<evidence type="ECO:0000259" key="1">
    <source>
        <dbReference type="PROSITE" id="PS50943"/>
    </source>
</evidence>
<protein>
    <submittedName>
        <fullName evidence="2">Transcriptional regulator</fullName>
    </submittedName>
</protein>
<dbReference type="InterPro" id="IPR017507">
    <property type="entry name" value="Tscrpt_reg_HipB-like"/>
</dbReference>
<organism evidence="2 3">
    <name type="scientific">Enemella evansiae</name>
    <dbReference type="NCBI Taxonomy" id="2016499"/>
    <lineage>
        <taxon>Bacteria</taxon>
        <taxon>Bacillati</taxon>
        <taxon>Actinomycetota</taxon>
        <taxon>Actinomycetes</taxon>
        <taxon>Propionibacteriales</taxon>
        <taxon>Propionibacteriaceae</taxon>
        <taxon>Enemella</taxon>
    </lineage>
</organism>
<comment type="caution">
    <text evidence="2">The sequence shown here is derived from an EMBL/GenBank/DDBJ whole genome shotgun (WGS) entry which is preliminary data.</text>
</comment>
<dbReference type="SMART" id="SM00530">
    <property type="entry name" value="HTH_XRE"/>
    <property type="match status" value="1"/>
</dbReference>
<dbReference type="PROSITE" id="PS50943">
    <property type="entry name" value="HTH_CROC1"/>
    <property type="match status" value="1"/>
</dbReference>
<dbReference type="EMBL" id="NMVO01000012">
    <property type="protein sequence ID" value="OYO14244.1"/>
    <property type="molecule type" value="Genomic_DNA"/>
</dbReference>
<dbReference type="CDD" id="cd00093">
    <property type="entry name" value="HTH_XRE"/>
    <property type="match status" value="1"/>
</dbReference>
<dbReference type="InterPro" id="IPR010982">
    <property type="entry name" value="Lambda_DNA-bd_dom_sf"/>
</dbReference>
<dbReference type="Pfam" id="PF01381">
    <property type="entry name" value="HTH_3"/>
    <property type="match status" value="1"/>
</dbReference>
<feature type="domain" description="HTH cro/C1-type" evidence="1">
    <location>
        <begin position="10"/>
        <end position="64"/>
    </location>
</feature>
<dbReference type="RefSeq" id="WP_094405130.1">
    <property type="nucleotide sequence ID" value="NZ_NMVO01000012.1"/>
</dbReference>
<dbReference type="InterPro" id="IPR001387">
    <property type="entry name" value="Cro/C1-type_HTH"/>
</dbReference>
<dbReference type="SUPFAM" id="SSF47413">
    <property type="entry name" value="lambda repressor-like DNA-binding domains"/>
    <property type="match status" value="1"/>
</dbReference>
<dbReference type="Gene3D" id="1.10.260.40">
    <property type="entry name" value="lambda repressor-like DNA-binding domains"/>
    <property type="match status" value="1"/>
</dbReference>
<evidence type="ECO:0000313" key="2">
    <source>
        <dbReference type="EMBL" id="OYO14244.1"/>
    </source>
</evidence>
<dbReference type="AlphaFoldDB" id="A0A255GMM3"/>
<gene>
    <name evidence="2" type="ORF">CGZ94_06320</name>
</gene>